<name>A0A915CSW5_9BILA</name>
<dbReference type="WBParaSite" id="jg1209">
    <property type="protein sequence ID" value="jg1209"/>
    <property type="gene ID" value="jg1209"/>
</dbReference>
<protein>
    <submittedName>
        <fullName evidence="2">Uncharacterized protein</fullName>
    </submittedName>
</protein>
<proteinExistence type="predicted"/>
<organism evidence="1 2">
    <name type="scientific">Ditylenchus dipsaci</name>
    <dbReference type="NCBI Taxonomy" id="166011"/>
    <lineage>
        <taxon>Eukaryota</taxon>
        <taxon>Metazoa</taxon>
        <taxon>Ecdysozoa</taxon>
        <taxon>Nematoda</taxon>
        <taxon>Chromadorea</taxon>
        <taxon>Rhabditida</taxon>
        <taxon>Tylenchina</taxon>
        <taxon>Tylenchomorpha</taxon>
        <taxon>Sphaerularioidea</taxon>
        <taxon>Anguinidae</taxon>
        <taxon>Anguininae</taxon>
        <taxon>Ditylenchus</taxon>
    </lineage>
</organism>
<evidence type="ECO:0000313" key="2">
    <source>
        <dbReference type="WBParaSite" id="jg1209"/>
    </source>
</evidence>
<dbReference type="AlphaFoldDB" id="A0A915CSW5"/>
<reference evidence="2" key="1">
    <citation type="submission" date="2022-11" db="UniProtKB">
        <authorList>
            <consortium name="WormBaseParasite"/>
        </authorList>
    </citation>
    <scope>IDENTIFICATION</scope>
</reference>
<evidence type="ECO:0000313" key="1">
    <source>
        <dbReference type="Proteomes" id="UP000887574"/>
    </source>
</evidence>
<dbReference type="Proteomes" id="UP000887574">
    <property type="component" value="Unplaced"/>
</dbReference>
<keyword evidence="1" id="KW-1185">Reference proteome</keyword>
<accession>A0A915CSW5</accession>
<sequence>MEFKSIIIDEVIAREAFTLKLVPYKDMSMTSVLGLPSKWQVLEKNDEKLWEDLLEAGQAARNVKAETAPHRISAWSR</sequence>